<accession>A0A160TT25</accession>
<reference evidence="3" key="1">
    <citation type="submission" date="2015-10" db="EMBL/GenBank/DDBJ databases">
        <authorList>
            <person name="Gilbert D.G."/>
        </authorList>
    </citation>
    <scope>NUCLEOTIDE SEQUENCE</scope>
</reference>
<dbReference type="GO" id="GO:0008168">
    <property type="term" value="F:methyltransferase activity"/>
    <property type="evidence" value="ECO:0007669"/>
    <property type="project" value="UniProtKB-KW"/>
</dbReference>
<dbReference type="CDD" id="cd02440">
    <property type="entry name" value="AdoMet_MTases"/>
    <property type="match status" value="1"/>
</dbReference>
<dbReference type="EMBL" id="CZRL01000069">
    <property type="protein sequence ID" value="CUS51846.1"/>
    <property type="molecule type" value="Genomic_DNA"/>
</dbReference>
<protein>
    <submittedName>
        <fullName evidence="3">Methyltransferase</fullName>
        <ecNumber evidence="3">2.1.1.-</ecNumber>
    </submittedName>
</protein>
<evidence type="ECO:0000313" key="3">
    <source>
        <dbReference type="EMBL" id="CUS51846.1"/>
    </source>
</evidence>
<dbReference type="InterPro" id="IPR029063">
    <property type="entry name" value="SAM-dependent_MTases_sf"/>
</dbReference>
<organism evidence="3">
    <name type="scientific">hydrothermal vent metagenome</name>
    <dbReference type="NCBI Taxonomy" id="652676"/>
    <lineage>
        <taxon>unclassified sequences</taxon>
        <taxon>metagenomes</taxon>
        <taxon>ecological metagenomes</taxon>
    </lineage>
</organism>
<dbReference type="AlphaFoldDB" id="A0A160TT25"/>
<dbReference type="Pfam" id="PF13649">
    <property type="entry name" value="Methyltransf_25"/>
    <property type="match status" value="1"/>
</dbReference>
<evidence type="ECO:0000259" key="2">
    <source>
        <dbReference type="Pfam" id="PF13649"/>
    </source>
</evidence>
<dbReference type="Gene3D" id="3.40.50.150">
    <property type="entry name" value="Vaccinia Virus protein VP39"/>
    <property type="match status" value="1"/>
</dbReference>
<dbReference type="Gene3D" id="6.10.140.1580">
    <property type="match status" value="2"/>
</dbReference>
<proteinExistence type="predicted"/>
<dbReference type="GO" id="GO:0032259">
    <property type="term" value="P:methylation"/>
    <property type="evidence" value="ECO:0007669"/>
    <property type="project" value="UniProtKB-KW"/>
</dbReference>
<name>A0A160TT25_9ZZZZ</name>
<dbReference type="InterPro" id="IPR041698">
    <property type="entry name" value="Methyltransf_25"/>
</dbReference>
<sequence>MTKPDPQNYVHGYSERETERLYDQAGSVRHLIHHELRYPPGSKVLEAGCGVGAQTVTLAQNSPEAQFYAVDWAGKSLELARDTVASQGITNVEFSEADLFDLPFEAAYFDHLFICHLLEHQVEPVSGLTAIRKHLKPGGTVTVFEGDHGSCYFNPPSEDALMTWNCLIEVQRRLGANSLIGRELFPLITDAGFARVRVEPKMVYIDQSRPELMESFVHKTIIPMVEGVRDHALEMDLIDEPTWHNGISDLHRIRHSEMGIFCYTFFKGRAIR</sequence>
<evidence type="ECO:0000256" key="1">
    <source>
        <dbReference type="ARBA" id="ARBA00022679"/>
    </source>
</evidence>
<keyword evidence="1 3" id="KW-0808">Transferase</keyword>
<dbReference type="SUPFAM" id="SSF53335">
    <property type="entry name" value="S-adenosyl-L-methionine-dependent methyltransferases"/>
    <property type="match status" value="1"/>
</dbReference>
<keyword evidence="3" id="KW-0489">Methyltransferase</keyword>
<gene>
    <name evidence="3" type="ORF">MGWOODY_XGa1653</name>
</gene>
<dbReference type="PANTHER" id="PTHR43861">
    <property type="entry name" value="TRANS-ACONITATE 2-METHYLTRANSFERASE-RELATED"/>
    <property type="match status" value="1"/>
</dbReference>
<feature type="domain" description="Methyltransferase" evidence="2">
    <location>
        <begin position="44"/>
        <end position="139"/>
    </location>
</feature>
<dbReference type="EC" id="2.1.1.-" evidence="3"/>